<evidence type="ECO:0000313" key="2">
    <source>
        <dbReference type="EMBL" id="KAJ8948896.1"/>
    </source>
</evidence>
<keyword evidence="1" id="KW-1133">Transmembrane helix</keyword>
<organism evidence="2 3">
    <name type="scientific">Rhamnusium bicolor</name>
    <dbReference type="NCBI Taxonomy" id="1586634"/>
    <lineage>
        <taxon>Eukaryota</taxon>
        <taxon>Metazoa</taxon>
        <taxon>Ecdysozoa</taxon>
        <taxon>Arthropoda</taxon>
        <taxon>Hexapoda</taxon>
        <taxon>Insecta</taxon>
        <taxon>Pterygota</taxon>
        <taxon>Neoptera</taxon>
        <taxon>Endopterygota</taxon>
        <taxon>Coleoptera</taxon>
        <taxon>Polyphaga</taxon>
        <taxon>Cucujiformia</taxon>
        <taxon>Chrysomeloidea</taxon>
        <taxon>Cerambycidae</taxon>
        <taxon>Lepturinae</taxon>
        <taxon>Rhagiini</taxon>
        <taxon>Rhamnusium</taxon>
    </lineage>
</organism>
<keyword evidence="3" id="KW-1185">Reference proteome</keyword>
<feature type="transmembrane region" description="Helical" evidence="1">
    <location>
        <begin position="69"/>
        <end position="91"/>
    </location>
</feature>
<gene>
    <name evidence="2" type="ORF">NQ314_008334</name>
</gene>
<proteinExistence type="predicted"/>
<dbReference type="EMBL" id="JANEYF010002266">
    <property type="protein sequence ID" value="KAJ8948896.1"/>
    <property type="molecule type" value="Genomic_DNA"/>
</dbReference>
<accession>A0AAV8YCG5</accession>
<dbReference type="Proteomes" id="UP001162156">
    <property type="component" value="Unassembled WGS sequence"/>
</dbReference>
<comment type="caution">
    <text evidence="2">The sequence shown here is derived from an EMBL/GenBank/DDBJ whole genome shotgun (WGS) entry which is preliminary data.</text>
</comment>
<name>A0AAV8YCG5_9CUCU</name>
<keyword evidence="1" id="KW-0472">Membrane</keyword>
<evidence type="ECO:0000313" key="3">
    <source>
        <dbReference type="Proteomes" id="UP001162156"/>
    </source>
</evidence>
<sequence>MVKVEKDDLSFVNLMQSLVATTALCSVIYTSLCFMIKKQEIKRLTENLKIFEEFLPRPIIEETEEKVKFYTIILILYGIFGNICYACLPLISFKDCMKNRTKHMIKYGIPCGTLARYVLPFKHDYFPLTPISIIEEAFVSTLGTYIILL</sequence>
<dbReference type="AlphaFoldDB" id="A0AAV8YCG5"/>
<keyword evidence="1" id="KW-0812">Transmembrane</keyword>
<reference evidence="2" key="1">
    <citation type="journal article" date="2023" name="Insect Mol. Biol.">
        <title>Genome sequencing provides insights into the evolution of gene families encoding plant cell wall-degrading enzymes in longhorned beetles.</title>
        <authorList>
            <person name="Shin N.R."/>
            <person name="Okamura Y."/>
            <person name="Kirsch R."/>
            <person name="Pauchet Y."/>
        </authorList>
    </citation>
    <scope>NUCLEOTIDE SEQUENCE</scope>
    <source>
        <strain evidence="2">RBIC_L_NR</strain>
    </source>
</reference>
<protein>
    <submittedName>
        <fullName evidence="2">Uncharacterized protein</fullName>
    </submittedName>
</protein>
<evidence type="ECO:0000256" key="1">
    <source>
        <dbReference type="SAM" id="Phobius"/>
    </source>
</evidence>
<feature type="transmembrane region" description="Helical" evidence="1">
    <location>
        <begin position="14"/>
        <end position="36"/>
    </location>
</feature>